<dbReference type="Pfam" id="PF20112">
    <property type="entry name" value="DUF6502"/>
    <property type="match status" value="1"/>
</dbReference>
<name>A0A4R1B913_9PROT</name>
<evidence type="ECO:0000313" key="1">
    <source>
        <dbReference type="EMBL" id="TCJ13033.1"/>
    </source>
</evidence>
<gene>
    <name evidence="1" type="ORF">EZJ19_10735</name>
</gene>
<reference evidence="1 2" key="1">
    <citation type="submission" date="2019-03" db="EMBL/GenBank/DDBJ databases">
        <title>Genome sequence of Thiobacillaceae bacterium LSR1, a sulfur-oxidizing bacterium isolated from freshwater sediment.</title>
        <authorList>
            <person name="Li S."/>
        </authorList>
    </citation>
    <scope>NUCLEOTIDE SEQUENCE [LARGE SCALE GENOMIC DNA]</scope>
    <source>
        <strain evidence="1 2">LSR1</strain>
    </source>
</reference>
<dbReference type="InterPro" id="IPR045445">
    <property type="entry name" value="DUF6502"/>
</dbReference>
<sequence>MNVMLTVQFASHPALVQAVQRLLRPLARLLMSFGMDFPAFANLAKAVFVDVAARDFPSEGGAITDSRVSLLSGVHRREVKRLRAESLQHQAPPPAVSLGARVIARWCAENAFLDHRRRPAPLPRLASAGGEVSFESLVAGVNKDIRPRAVLDEWLRLGVARLDEDDRVHLAEEAFIPARGLEEKMFYFGKNVSDHLAAGVHNLAGQTPAFLERCVYYDGLSDESVEALRELTRELAVSALQEVNRQALRLQQQDADRQGAKRRMTFGTYFYAEDELGHGAGN</sequence>
<accession>A0A4R1B913</accession>
<dbReference type="EMBL" id="SJZB01000041">
    <property type="protein sequence ID" value="TCJ13033.1"/>
    <property type="molecule type" value="Genomic_DNA"/>
</dbReference>
<dbReference type="Proteomes" id="UP000295443">
    <property type="component" value="Unassembled WGS sequence"/>
</dbReference>
<evidence type="ECO:0000313" key="2">
    <source>
        <dbReference type="Proteomes" id="UP000295443"/>
    </source>
</evidence>
<dbReference type="OrthoDB" id="6356376at2"/>
<organism evidence="1 2">
    <name type="scientific">Parasulfuritortus cantonensis</name>
    <dbReference type="NCBI Taxonomy" id="2528202"/>
    <lineage>
        <taxon>Bacteria</taxon>
        <taxon>Pseudomonadati</taxon>
        <taxon>Pseudomonadota</taxon>
        <taxon>Betaproteobacteria</taxon>
        <taxon>Nitrosomonadales</taxon>
        <taxon>Thiobacillaceae</taxon>
        <taxon>Parasulfuritortus</taxon>
    </lineage>
</organism>
<proteinExistence type="predicted"/>
<dbReference type="RefSeq" id="WP_131447434.1">
    <property type="nucleotide sequence ID" value="NZ_SJZB01000041.1"/>
</dbReference>
<protein>
    <submittedName>
        <fullName evidence="1">Uncharacterized protein</fullName>
    </submittedName>
</protein>
<dbReference type="AlphaFoldDB" id="A0A4R1B913"/>
<keyword evidence="2" id="KW-1185">Reference proteome</keyword>
<comment type="caution">
    <text evidence="1">The sequence shown here is derived from an EMBL/GenBank/DDBJ whole genome shotgun (WGS) entry which is preliminary data.</text>
</comment>